<dbReference type="InterPro" id="IPR037493">
    <property type="entry name" value="ExoIII-like"/>
</dbReference>
<dbReference type="InterPro" id="IPR005135">
    <property type="entry name" value="Endo/exonuclease/phosphatase"/>
</dbReference>
<dbReference type="PROSITE" id="PS00726">
    <property type="entry name" value="AP_NUCLEASE_F1_1"/>
    <property type="match status" value="1"/>
</dbReference>
<feature type="site" description="Transition state stabilizer" evidence="7">
    <location>
        <position position="150"/>
    </location>
</feature>
<keyword evidence="3 9" id="KW-0378">Hydrolase</keyword>
<feature type="binding site" evidence="6">
    <location>
        <position position="250"/>
    </location>
    <ligand>
        <name>Mg(2+)</name>
        <dbReference type="ChEBI" id="CHEBI:18420"/>
        <label>1</label>
    </ligand>
</feature>
<evidence type="ECO:0000256" key="5">
    <source>
        <dbReference type="PIRSR" id="PIRSR604808-1"/>
    </source>
</evidence>
<name>A0A832E943_9BACT</name>
<evidence type="ECO:0000256" key="1">
    <source>
        <dbReference type="ARBA" id="ARBA00007092"/>
    </source>
</evidence>
<comment type="cofactor">
    <cofactor evidence="6">
        <name>Mg(2+)</name>
        <dbReference type="ChEBI" id="CHEBI:18420"/>
    </cofactor>
    <cofactor evidence="6">
        <name>Mn(2+)</name>
        <dbReference type="ChEBI" id="CHEBI:29035"/>
    </cofactor>
    <text evidence="6">Probably binds two magnesium or manganese ions per subunit.</text>
</comment>
<keyword evidence="6" id="KW-0464">Manganese</keyword>
<feature type="binding site" evidence="6">
    <location>
        <position position="150"/>
    </location>
    <ligand>
        <name>Mg(2+)</name>
        <dbReference type="ChEBI" id="CHEBI:18420"/>
        <label>1</label>
    </ligand>
</feature>
<feature type="active site" evidence="5">
    <location>
        <position position="107"/>
    </location>
</feature>
<feature type="site" description="Important for catalytic activity" evidence="7">
    <location>
        <position position="220"/>
    </location>
</feature>
<dbReference type="GO" id="GO:0004519">
    <property type="term" value="F:endonuclease activity"/>
    <property type="evidence" value="ECO:0007669"/>
    <property type="project" value="InterPro"/>
</dbReference>
<dbReference type="InterPro" id="IPR036691">
    <property type="entry name" value="Endo/exonu/phosph_ase_sf"/>
</dbReference>
<protein>
    <submittedName>
        <fullName evidence="9">Exodeoxyribonuclease III</fullName>
        <ecNumber evidence="9">3.1.11.2</ecNumber>
    </submittedName>
</protein>
<dbReference type="GO" id="GO:0003677">
    <property type="term" value="F:DNA binding"/>
    <property type="evidence" value="ECO:0007669"/>
    <property type="project" value="InterPro"/>
</dbReference>
<dbReference type="NCBIfam" id="TIGR00633">
    <property type="entry name" value="xth"/>
    <property type="match status" value="1"/>
</dbReference>
<feature type="domain" description="Endonuclease/exonuclease/phosphatase" evidence="8">
    <location>
        <begin position="6"/>
        <end position="250"/>
    </location>
</feature>
<keyword evidence="2 6" id="KW-0479">Metal-binding</keyword>
<evidence type="ECO:0000256" key="2">
    <source>
        <dbReference type="ARBA" id="ARBA00022723"/>
    </source>
</evidence>
<dbReference type="Pfam" id="PF03372">
    <property type="entry name" value="Exo_endo_phos"/>
    <property type="match status" value="1"/>
</dbReference>
<dbReference type="Gene3D" id="3.60.10.10">
    <property type="entry name" value="Endonuclease/exonuclease/phosphatase"/>
    <property type="match status" value="1"/>
</dbReference>
<reference evidence="9" key="1">
    <citation type="journal article" date="2020" name="mSystems">
        <title>Genome- and Community-Level Interaction Insights into Carbon Utilization and Element Cycling Functions of Hydrothermarchaeota in Hydrothermal Sediment.</title>
        <authorList>
            <person name="Zhou Z."/>
            <person name="Liu Y."/>
            <person name="Xu W."/>
            <person name="Pan J."/>
            <person name="Luo Z.H."/>
            <person name="Li M."/>
        </authorList>
    </citation>
    <scope>NUCLEOTIDE SEQUENCE [LARGE SCALE GENOMIC DNA]</scope>
    <source>
        <strain evidence="9">SpSt-456</strain>
    </source>
</reference>
<sequence length="266" mass="30589">MGWKAATFNVNGVRARLDHLSAWIPQQQPDVLCLQETKCQEGAFPRQFFEDLGYRCLVKGEKSFNGVAVLTRDPPESAVTETGDPVLDQEARFLAVKVRGVWVLNTYVPQGRSPEDPAFRYKLDFLDHTGDWIRQRFTPQTPLLWTGDINVAPQPMDVFDPKRLDGQVGFHPEERAKLDELMGWGLVDLFRRLHPREKQFTFWDYRLPKSFKRNLGWRLDHMLVTEPMADACVECFVDTTLRAKPKSSDHTPLVAVFALSRTTREA</sequence>
<evidence type="ECO:0000256" key="7">
    <source>
        <dbReference type="PIRSR" id="PIRSR604808-3"/>
    </source>
</evidence>
<dbReference type="CDD" id="cd09086">
    <property type="entry name" value="ExoIII-like_AP-endo"/>
    <property type="match status" value="1"/>
</dbReference>
<keyword evidence="4 6" id="KW-0460">Magnesium</keyword>
<dbReference type="GO" id="GO:0008311">
    <property type="term" value="F:double-stranded DNA 3'-5' DNA exonuclease activity"/>
    <property type="evidence" value="ECO:0007669"/>
    <property type="project" value="UniProtKB-EC"/>
</dbReference>
<evidence type="ECO:0000259" key="8">
    <source>
        <dbReference type="Pfam" id="PF03372"/>
    </source>
</evidence>
<feature type="active site" description="Proton acceptor" evidence="5">
    <location>
        <position position="250"/>
    </location>
</feature>
<accession>A0A832E943</accession>
<organism evidence="9">
    <name type="scientific">Desulfacinum infernum</name>
    <dbReference type="NCBI Taxonomy" id="35837"/>
    <lineage>
        <taxon>Bacteria</taxon>
        <taxon>Pseudomonadati</taxon>
        <taxon>Thermodesulfobacteriota</taxon>
        <taxon>Syntrophobacteria</taxon>
        <taxon>Syntrophobacterales</taxon>
        <taxon>Syntrophobacteraceae</taxon>
        <taxon>Desulfacinum</taxon>
    </lineage>
</organism>
<dbReference type="EMBL" id="DSTK01000005">
    <property type="protein sequence ID" value="HFK95827.1"/>
    <property type="molecule type" value="Genomic_DNA"/>
</dbReference>
<dbReference type="PANTHER" id="PTHR43250">
    <property type="entry name" value="EXODEOXYRIBONUCLEASE III"/>
    <property type="match status" value="1"/>
</dbReference>
<feature type="binding site" evidence="6">
    <location>
        <position position="9"/>
    </location>
    <ligand>
        <name>Mg(2+)</name>
        <dbReference type="ChEBI" id="CHEBI:18420"/>
        <label>1</label>
    </ligand>
</feature>
<evidence type="ECO:0000256" key="6">
    <source>
        <dbReference type="PIRSR" id="PIRSR604808-2"/>
    </source>
</evidence>
<dbReference type="PROSITE" id="PS51435">
    <property type="entry name" value="AP_NUCLEASE_F1_4"/>
    <property type="match status" value="1"/>
</dbReference>
<evidence type="ECO:0000256" key="4">
    <source>
        <dbReference type="ARBA" id="ARBA00022842"/>
    </source>
</evidence>
<dbReference type="InterPro" id="IPR004808">
    <property type="entry name" value="AP_endonuc_1"/>
</dbReference>
<comment type="caution">
    <text evidence="9">The sequence shown here is derived from an EMBL/GenBank/DDBJ whole genome shotgun (WGS) entry which is preliminary data.</text>
</comment>
<evidence type="ECO:0000313" key="9">
    <source>
        <dbReference type="EMBL" id="HFK95827.1"/>
    </source>
</evidence>
<dbReference type="PANTHER" id="PTHR43250:SF2">
    <property type="entry name" value="EXODEOXYRIBONUCLEASE III"/>
    <property type="match status" value="1"/>
</dbReference>
<dbReference type="NCBIfam" id="TIGR00195">
    <property type="entry name" value="exoDNase_III"/>
    <property type="match status" value="1"/>
</dbReference>
<feature type="active site" description="Proton donor/acceptor" evidence="5">
    <location>
        <position position="148"/>
    </location>
</feature>
<feature type="site" description="Interaction with DNA substrate" evidence="7">
    <location>
        <position position="250"/>
    </location>
</feature>
<dbReference type="InterPro" id="IPR020847">
    <property type="entry name" value="AP_endonuclease_F1_BS"/>
</dbReference>
<comment type="similarity">
    <text evidence="1">Belongs to the DNA repair enzymes AP/ExoA family.</text>
</comment>
<proteinExistence type="inferred from homology"/>
<dbReference type="GO" id="GO:0006281">
    <property type="term" value="P:DNA repair"/>
    <property type="evidence" value="ECO:0007669"/>
    <property type="project" value="InterPro"/>
</dbReference>
<evidence type="ECO:0000256" key="3">
    <source>
        <dbReference type="ARBA" id="ARBA00022801"/>
    </source>
</evidence>
<dbReference type="AlphaFoldDB" id="A0A832E943"/>
<dbReference type="SUPFAM" id="SSF56219">
    <property type="entry name" value="DNase I-like"/>
    <property type="match status" value="1"/>
</dbReference>
<feature type="binding site" evidence="6">
    <location>
        <position position="148"/>
    </location>
    <ligand>
        <name>Mg(2+)</name>
        <dbReference type="ChEBI" id="CHEBI:18420"/>
        <label>1</label>
    </ligand>
</feature>
<feature type="binding site" evidence="6">
    <location>
        <position position="36"/>
    </location>
    <ligand>
        <name>Mg(2+)</name>
        <dbReference type="ChEBI" id="CHEBI:18420"/>
        <label>1</label>
    </ligand>
</feature>
<feature type="binding site" evidence="6">
    <location>
        <position position="249"/>
    </location>
    <ligand>
        <name>Mg(2+)</name>
        <dbReference type="ChEBI" id="CHEBI:18420"/>
        <label>1</label>
    </ligand>
</feature>
<gene>
    <name evidence="9" type="primary">xth</name>
    <name evidence="9" type="ORF">ENS06_00715</name>
</gene>
<dbReference type="EC" id="3.1.11.2" evidence="9"/>
<dbReference type="GO" id="GO:0046872">
    <property type="term" value="F:metal ion binding"/>
    <property type="evidence" value="ECO:0007669"/>
    <property type="project" value="UniProtKB-KW"/>
</dbReference>